<evidence type="ECO:0000256" key="1">
    <source>
        <dbReference type="SAM" id="Phobius"/>
    </source>
</evidence>
<dbReference type="RefSeq" id="WP_031411703.1">
    <property type="nucleotide sequence ID" value="NZ_CP011074.1"/>
</dbReference>
<keyword evidence="1" id="KW-0472">Membrane</keyword>
<keyword evidence="1" id="KW-0812">Transmembrane</keyword>
<reference evidence="3" key="1">
    <citation type="submission" date="2015-03" db="EMBL/GenBank/DDBJ databases">
        <title>MIGS Cultured Bacterial/Archaeal sample from Brevibacillus laterosporus.</title>
        <authorList>
            <person name="Zeng D."/>
            <person name="Zhu L."/>
            <person name="Dong G."/>
            <person name="Ye W."/>
            <person name="Ren D."/>
            <person name="Wu L."/>
            <person name="Xu J."/>
            <person name="Li G."/>
            <person name="Guo L."/>
        </authorList>
    </citation>
    <scope>NUCLEOTIDE SEQUENCE</scope>
    <source>
        <strain evidence="3">B9</strain>
    </source>
</reference>
<proteinExistence type="predicted"/>
<gene>
    <name evidence="3" type="ORF">EX87_04370</name>
</gene>
<evidence type="ECO:0000313" key="3">
    <source>
        <dbReference type="EMBL" id="AKF92990.1"/>
    </source>
</evidence>
<keyword evidence="1" id="KW-1133">Transmembrane helix</keyword>
<feature type="chain" id="PRO_5002515320" evidence="2">
    <location>
        <begin position="34"/>
        <end position="271"/>
    </location>
</feature>
<name>A0A0F7EG25_BRELA</name>
<feature type="signal peptide" evidence="2">
    <location>
        <begin position="1"/>
        <end position="33"/>
    </location>
</feature>
<evidence type="ECO:0000256" key="2">
    <source>
        <dbReference type="SAM" id="SignalP"/>
    </source>
</evidence>
<accession>A0A0F7EG25</accession>
<dbReference type="AlphaFoldDB" id="A0A0F7EG25"/>
<sequence length="271" mass="30981">MFKKIVRRCKTAFLSFLSLCMLLTITLSNYTYAKDKDFEVLRNDDYVTEVMVHENGEDYIASMDKETKKITFKTEEAEYEVILDGIKNEEDGTSILEGKLINESNGEIINLDDFNQKEELNKNFPSFAFVYPLALGLTAALEALLITTATIVIGGATYVLVSEVSEQLRQNKKYDYFAAYRYYFKKEGDSKVVIGPGISEGEAEARLMEDSDTFARTRSLAKKIFYKVTRGPEIHGSYPDYLYHFHGKVPDDNRPGKYRESRGHSFYLGIN</sequence>
<feature type="transmembrane region" description="Helical" evidence="1">
    <location>
        <begin position="129"/>
        <end position="161"/>
    </location>
</feature>
<organism evidence="3">
    <name type="scientific">Brevibacillus laterosporus</name>
    <name type="common">Bacillus laterosporus</name>
    <dbReference type="NCBI Taxonomy" id="1465"/>
    <lineage>
        <taxon>Bacteria</taxon>
        <taxon>Bacillati</taxon>
        <taxon>Bacillota</taxon>
        <taxon>Bacilli</taxon>
        <taxon>Bacillales</taxon>
        <taxon>Paenibacillaceae</taxon>
        <taxon>Brevibacillus</taxon>
    </lineage>
</organism>
<keyword evidence="2" id="KW-0732">Signal</keyword>
<protein>
    <submittedName>
        <fullName evidence="3">Uncharacterized protein</fullName>
    </submittedName>
</protein>
<dbReference type="EMBL" id="CP011074">
    <property type="protein sequence ID" value="AKF92990.1"/>
    <property type="molecule type" value="Genomic_DNA"/>
</dbReference>